<name>A0ABS9R0X6_9GAMM</name>
<feature type="transmembrane region" description="Helical" evidence="1">
    <location>
        <begin position="44"/>
        <end position="62"/>
    </location>
</feature>
<dbReference type="Proteomes" id="UP000829384">
    <property type="component" value="Unassembled WGS sequence"/>
</dbReference>
<dbReference type="EMBL" id="JACSDI010000028">
    <property type="protein sequence ID" value="MCG9966250.1"/>
    <property type="molecule type" value="Genomic_DNA"/>
</dbReference>
<keyword evidence="1" id="KW-0812">Transmembrane</keyword>
<keyword evidence="4" id="KW-1185">Reference proteome</keyword>
<evidence type="ECO:0000313" key="4">
    <source>
        <dbReference type="Proteomes" id="UP000829384"/>
    </source>
</evidence>
<dbReference type="Pfam" id="PF10882">
    <property type="entry name" value="bPH_5"/>
    <property type="match status" value="1"/>
</dbReference>
<sequence length="172" mass="19067">MTPQIFELAPLAQTSILSFIILLLGLSGLLFILWLKQMPIVTKFASLGLLLAMLGGFSWVFYQSSHAQLVLTDTELTLDVPFYKVQLSRSDILPAEARIVDLRQEAHLTPSFKTNGIGMPGFQLGWFNLQGKSRAFLAITDQSQLVLVPTTKGYSLLLTVPQGIEFLAQLQK</sequence>
<feature type="domain" description="Bacterial Pleckstrin homology" evidence="2">
    <location>
        <begin position="69"/>
        <end position="155"/>
    </location>
</feature>
<keyword evidence="1" id="KW-1133">Transmembrane helix</keyword>
<feature type="transmembrane region" description="Helical" evidence="1">
    <location>
        <begin position="16"/>
        <end position="35"/>
    </location>
</feature>
<accession>A0ABS9R0X6</accession>
<gene>
    <name evidence="3" type="ORF">H9J30_20435</name>
</gene>
<dbReference type="InterPro" id="IPR027783">
    <property type="entry name" value="Bacterial_PH-related"/>
</dbReference>
<proteinExistence type="predicted"/>
<comment type="caution">
    <text evidence="3">The sequence shown here is derived from an EMBL/GenBank/DDBJ whole genome shotgun (WGS) entry which is preliminary data.</text>
</comment>
<protein>
    <recommendedName>
        <fullName evidence="2">Bacterial Pleckstrin homology domain-containing protein</fullName>
    </recommendedName>
</protein>
<organism evidence="3 4">
    <name type="scientific">Shewanella cutis</name>
    <dbReference type="NCBI Taxonomy" id="2766780"/>
    <lineage>
        <taxon>Bacteria</taxon>
        <taxon>Pseudomonadati</taxon>
        <taxon>Pseudomonadota</taxon>
        <taxon>Gammaproteobacteria</taxon>
        <taxon>Alteromonadales</taxon>
        <taxon>Shewanellaceae</taxon>
        <taxon>Shewanella</taxon>
    </lineage>
</organism>
<keyword evidence="1" id="KW-0472">Membrane</keyword>
<evidence type="ECO:0000259" key="2">
    <source>
        <dbReference type="Pfam" id="PF10882"/>
    </source>
</evidence>
<dbReference type="RefSeq" id="WP_240132679.1">
    <property type="nucleotide sequence ID" value="NZ_JACSDI010000028.1"/>
</dbReference>
<evidence type="ECO:0000313" key="3">
    <source>
        <dbReference type="EMBL" id="MCG9966250.1"/>
    </source>
</evidence>
<reference evidence="3 4" key="1">
    <citation type="submission" date="2020-08" db="EMBL/GenBank/DDBJ databases">
        <title>Whole genome sequence of Shewanella sp strain PS-2.</title>
        <authorList>
            <person name="Das S.K."/>
        </authorList>
    </citation>
    <scope>NUCLEOTIDE SEQUENCE [LARGE SCALE GENOMIC DNA]</scope>
    <source>
        <strain evidence="3 4">PS-2</strain>
    </source>
</reference>
<evidence type="ECO:0000256" key="1">
    <source>
        <dbReference type="SAM" id="Phobius"/>
    </source>
</evidence>